<evidence type="ECO:0000313" key="1">
    <source>
        <dbReference type="EMBL" id="KAJ9062825.1"/>
    </source>
</evidence>
<dbReference type="EMBL" id="QTSX02004989">
    <property type="protein sequence ID" value="KAJ9062825.1"/>
    <property type="molecule type" value="Genomic_DNA"/>
</dbReference>
<reference evidence="1" key="1">
    <citation type="submission" date="2022-04" db="EMBL/GenBank/DDBJ databases">
        <title>Genome of the entomopathogenic fungus Entomophthora muscae.</title>
        <authorList>
            <person name="Elya C."/>
            <person name="Lovett B.R."/>
            <person name="Lee E."/>
            <person name="Macias A.M."/>
            <person name="Hajek A.E."/>
            <person name="De Bivort B.L."/>
            <person name="Kasson M.T."/>
            <person name="De Fine Licht H.H."/>
            <person name="Stajich J.E."/>
        </authorList>
    </citation>
    <scope>NUCLEOTIDE SEQUENCE</scope>
    <source>
        <strain evidence="1">Berkeley</strain>
    </source>
</reference>
<organism evidence="1 2">
    <name type="scientific">Entomophthora muscae</name>
    <dbReference type="NCBI Taxonomy" id="34485"/>
    <lineage>
        <taxon>Eukaryota</taxon>
        <taxon>Fungi</taxon>
        <taxon>Fungi incertae sedis</taxon>
        <taxon>Zoopagomycota</taxon>
        <taxon>Entomophthoromycotina</taxon>
        <taxon>Entomophthoromycetes</taxon>
        <taxon>Entomophthorales</taxon>
        <taxon>Entomophthoraceae</taxon>
        <taxon>Entomophthora</taxon>
    </lineage>
</organism>
<name>A0ACC2SKM9_9FUNG</name>
<comment type="caution">
    <text evidence="1">The sequence shown here is derived from an EMBL/GenBank/DDBJ whole genome shotgun (WGS) entry which is preliminary data.</text>
</comment>
<proteinExistence type="predicted"/>
<evidence type="ECO:0000313" key="2">
    <source>
        <dbReference type="Proteomes" id="UP001165960"/>
    </source>
</evidence>
<keyword evidence="2" id="KW-1185">Reference proteome</keyword>
<gene>
    <name evidence="1" type="ORF">DSO57_1006602</name>
</gene>
<sequence>MFLEQALGKWKVSGKEDVAISGLKTVSGVMLPLVHRIQENISRLVHQAVNKRAKEDPMGLEDFVGSTIAEVFGLILFGDMAHDKVIAKHLGSYSRKIEGILGYGMVMGVIPFVGPALGRWIVTWLSPTWKARRDIYSAVVSRQAQPKRQSDCVMDILLDEGHSPSAIANALVLMIFATVGSTTRAAQQHLIHLMSLPHFIPLLRSHLDAALETIPKDDFGNPIITKETPIPAMASALKESLRHFTHRLEGWRKLDYDLPLLHGGHVPKHSIIAIDFPNLHFDQDAYGPDAHQYLPLRFMDATTSTKNFLVFGFGKHACPGRHLSSQLIVLFMSALLARHDPTAPGVSFDTNPYFKDIQIHLSPRQDI</sequence>
<protein>
    <submittedName>
        <fullName evidence="1">Uncharacterized protein</fullName>
    </submittedName>
</protein>
<dbReference type="Proteomes" id="UP001165960">
    <property type="component" value="Unassembled WGS sequence"/>
</dbReference>
<accession>A0ACC2SKM9</accession>